<feature type="compositionally biased region" description="Low complexity" evidence="1">
    <location>
        <begin position="79"/>
        <end position="95"/>
    </location>
</feature>
<accession>A0A9P7CBA8</accession>
<reference evidence="2" key="1">
    <citation type="journal article" date="2020" name="Microb. Genom.">
        <title>Genetic diversity of clinical and environmental Mucorales isolates obtained from an investigation of mucormycosis cases among solid organ transplant recipients.</title>
        <authorList>
            <person name="Nguyen M.H."/>
            <person name="Kaul D."/>
            <person name="Muto C."/>
            <person name="Cheng S.J."/>
            <person name="Richter R.A."/>
            <person name="Bruno V.M."/>
            <person name="Liu G."/>
            <person name="Beyhan S."/>
            <person name="Sundermann A.J."/>
            <person name="Mounaud S."/>
            <person name="Pasculle A.W."/>
            <person name="Nierman W.C."/>
            <person name="Driscoll E."/>
            <person name="Cumbie R."/>
            <person name="Clancy C.J."/>
            <person name="Dupont C.L."/>
        </authorList>
    </citation>
    <scope>NUCLEOTIDE SEQUENCE</scope>
    <source>
        <strain evidence="2">GL16</strain>
    </source>
</reference>
<organism evidence="2 3">
    <name type="scientific">Rhizopus oryzae</name>
    <name type="common">Mucormycosis agent</name>
    <name type="synonym">Rhizopus arrhizus var. delemar</name>
    <dbReference type="NCBI Taxonomy" id="64495"/>
    <lineage>
        <taxon>Eukaryota</taxon>
        <taxon>Fungi</taxon>
        <taxon>Fungi incertae sedis</taxon>
        <taxon>Mucoromycota</taxon>
        <taxon>Mucoromycotina</taxon>
        <taxon>Mucoromycetes</taxon>
        <taxon>Mucorales</taxon>
        <taxon>Mucorineae</taxon>
        <taxon>Rhizopodaceae</taxon>
        <taxon>Rhizopus</taxon>
    </lineage>
</organism>
<proteinExistence type="predicted"/>
<feature type="compositionally biased region" description="Polar residues" evidence="1">
    <location>
        <begin position="115"/>
        <end position="128"/>
    </location>
</feature>
<evidence type="ECO:0000256" key="1">
    <source>
        <dbReference type="SAM" id="MobiDB-lite"/>
    </source>
</evidence>
<feature type="region of interest" description="Disordered" evidence="1">
    <location>
        <begin position="60"/>
        <end position="128"/>
    </location>
</feature>
<dbReference type="Proteomes" id="UP000717996">
    <property type="component" value="Unassembled WGS sequence"/>
</dbReference>
<evidence type="ECO:0000313" key="2">
    <source>
        <dbReference type="EMBL" id="KAG1544283.1"/>
    </source>
</evidence>
<gene>
    <name evidence="2" type="ORF">G6F51_006155</name>
</gene>
<dbReference type="EMBL" id="JAANIT010000813">
    <property type="protein sequence ID" value="KAG1544283.1"/>
    <property type="molecule type" value="Genomic_DNA"/>
</dbReference>
<protein>
    <submittedName>
        <fullName evidence="2">Uncharacterized protein</fullName>
    </submittedName>
</protein>
<evidence type="ECO:0000313" key="3">
    <source>
        <dbReference type="Proteomes" id="UP000717996"/>
    </source>
</evidence>
<dbReference type="AlphaFoldDB" id="A0A9P7CBA8"/>
<name>A0A9P7CBA8_RHIOR</name>
<comment type="caution">
    <text evidence="2">The sequence shown here is derived from an EMBL/GenBank/DDBJ whole genome shotgun (WGS) entry which is preliminary data.</text>
</comment>
<dbReference type="OrthoDB" id="2283680at2759"/>
<sequence length="354" mass="39847">MQVANISGYLKQNVHKNHVNKHFWDHEIQHFSQINSNEMLIEKELEVLEKMTAIAALRSYNQKSKASSSTTPTEEESRSSITQSEEESSGSSIHINENRSSYAPKRKQEEDKEITTTPTKRPNQQQTLSENALSNIMLLTPSQFSRYIRDHFNDEVLNEWHKSILSTLIVDVEKEARDIFSSLDDNLQKRRIKARDAVQKLVAMSVGKEDYEAQVLIGLANLIQKLTSQNLLSTTTIRETELWSSGFDPILTILFSDPDRDILLRWLLGVSGTNIVPEGDCASETIRVQPDAMICEIDQLSWGCTIGYGEAKIAEPKPNIAGLANDFLRLAFVTAKTVGGSKTRSILAFQIHGK</sequence>